<feature type="non-terminal residue" evidence="2">
    <location>
        <position position="1"/>
    </location>
</feature>
<feature type="domain" description="FAD dependent oxidoreductase" evidence="1">
    <location>
        <begin position="7"/>
        <end position="355"/>
    </location>
</feature>
<evidence type="ECO:0000259" key="1">
    <source>
        <dbReference type="Pfam" id="PF01266"/>
    </source>
</evidence>
<dbReference type="InterPro" id="IPR006076">
    <property type="entry name" value="FAD-dep_OxRdtase"/>
</dbReference>
<dbReference type="SUPFAM" id="SSF51905">
    <property type="entry name" value="FAD/NAD(P)-binding domain"/>
    <property type="match status" value="1"/>
</dbReference>
<dbReference type="OMA" id="RKAPWVR"/>
<protein>
    <recommendedName>
        <fullName evidence="1">FAD dependent oxidoreductase domain-containing protein</fullName>
    </recommendedName>
</protein>
<reference evidence="2 3" key="1">
    <citation type="submission" date="2018-05" db="EMBL/GenBank/DDBJ databases">
        <title>Draft genome sequence of Scytalidium lignicola DSM 105466, a ubiquitous saprotrophic fungus.</title>
        <authorList>
            <person name="Buettner E."/>
            <person name="Gebauer A.M."/>
            <person name="Hofrichter M."/>
            <person name="Liers C."/>
            <person name="Kellner H."/>
        </authorList>
    </citation>
    <scope>NUCLEOTIDE SEQUENCE [LARGE SCALE GENOMIC DNA]</scope>
    <source>
        <strain evidence="2 3">DSM 105466</strain>
    </source>
</reference>
<gene>
    <name evidence="2" type="ORF">B7463_g5862</name>
</gene>
<dbReference type="Gene3D" id="3.50.50.60">
    <property type="entry name" value="FAD/NAD(P)-binding domain"/>
    <property type="match status" value="1"/>
</dbReference>
<name>A0A3E2HBI4_SCYLI</name>
<evidence type="ECO:0000313" key="2">
    <source>
        <dbReference type="EMBL" id="RFU30493.1"/>
    </source>
</evidence>
<dbReference type="EMBL" id="NCSJ02000099">
    <property type="protein sequence ID" value="RFU30493.1"/>
    <property type="molecule type" value="Genomic_DNA"/>
</dbReference>
<accession>A0A3E2HBI4</accession>
<feature type="non-terminal residue" evidence="2">
    <location>
        <position position="400"/>
    </location>
</feature>
<dbReference type="Pfam" id="PF01266">
    <property type="entry name" value="DAO"/>
    <property type="match status" value="1"/>
</dbReference>
<keyword evidence="3" id="KW-1185">Reference proteome</keyword>
<dbReference type="Gene3D" id="3.30.9.10">
    <property type="entry name" value="D-Amino Acid Oxidase, subunit A, domain 2"/>
    <property type="match status" value="1"/>
</dbReference>
<dbReference type="STRING" id="5539.A0A3E2HBI4"/>
<proteinExistence type="predicted"/>
<evidence type="ECO:0000313" key="3">
    <source>
        <dbReference type="Proteomes" id="UP000258309"/>
    </source>
</evidence>
<sequence length="400" mass="43687">MTDSQKKVIIVGAGIVGSALAYFLSNSQSSEKRQIIVVDRSLSPLVGSTAYAPGFVGQFNESEVLTRLAIDSVIEYIKVPDGFNIVGGLEVATSVEGIERLKTRCEDARNFGLPAGMITPEHAVELAPELVKSSEVGAALHFTADGTANTTNITSFYQAESRKNGVQFIEADVTQLTISNGRVKGVEIQGASLSTFSADILILATGIWAQDLCHDLDFPIPVVPVGHPYMYSNSKKPSSRKAPWVRWPEHHVYARDHGLFYGFGSYNHEPIPYKPTNGTAIGNWIEDFNATLEQACNLLSIGKNLIPEKKFNGIFSMTPDNLPLVGEVPSVNGLYMAAAVWVTHAAGTAKFITKLIEGGAVDRRMKESLDPARFRGQEWSTLEEKSLKGYNDIYKTNERN</sequence>
<dbReference type="InterPro" id="IPR036188">
    <property type="entry name" value="FAD/NAD-bd_sf"/>
</dbReference>
<dbReference type="AlphaFoldDB" id="A0A3E2HBI4"/>
<dbReference type="SUPFAM" id="SSF54373">
    <property type="entry name" value="FAD-linked reductases, C-terminal domain"/>
    <property type="match status" value="1"/>
</dbReference>
<organism evidence="2 3">
    <name type="scientific">Scytalidium lignicola</name>
    <name type="common">Hyphomycete</name>
    <dbReference type="NCBI Taxonomy" id="5539"/>
    <lineage>
        <taxon>Eukaryota</taxon>
        <taxon>Fungi</taxon>
        <taxon>Dikarya</taxon>
        <taxon>Ascomycota</taxon>
        <taxon>Pezizomycotina</taxon>
        <taxon>Leotiomycetes</taxon>
        <taxon>Leotiomycetes incertae sedis</taxon>
        <taxon>Scytalidium</taxon>
    </lineage>
</organism>
<dbReference type="Proteomes" id="UP000258309">
    <property type="component" value="Unassembled WGS sequence"/>
</dbReference>
<comment type="caution">
    <text evidence="2">The sequence shown here is derived from an EMBL/GenBank/DDBJ whole genome shotgun (WGS) entry which is preliminary data.</text>
</comment>
<dbReference type="OrthoDB" id="498204at2759"/>
<dbReference type="PANTHER" id="PTHR13847">
    <property type="entry name" value="SARCOSINE DEHYDROGENASE-RELATED"/>
    <property type="match status" value="1"/>
</dbReference>
<dbReference type="GO" id="GO:0005739">
    <property type="term" value="C:mitochondrion"/>
    <property type="evidence" value="ECO:0007669"/>
    <property type="project" value="TreeGrafter"/>
</dbReference>
<dbReference type="PANTHER" id="PTHR13847:SF193">
    <property type="entry name" value="PYRUVATE DEHYDROGENASE PHOSPHATASE REGULATORY SUBUNIT, MITOCHONDRIAL"/>
    <property type="match status" value="1"/>
</dbReference>